<sequence length="87" mass="9680">MSQIPVQTVIVARTKSVALSLILTLFFGPLGMLYSTIWGAVVMIVLSIPAFIITFGHAGFIVWPVSMIWGAWATHRYNQRLLYRAGL</sequence>
<keyword evidence="1" id="KW-0472">Membrane</keyword>
<keyword evidence="3" id="KW-1185">Reference proteome</keyword>
<dbReference type="AlphaFoldDB" id="A0A841JVV7"/>
<evidence type="ECO:0000313" key="3">
    <source>
        <dbReference type="Proteomes" id="UP000538666"/>
    </source>
</evidence>
<organism evidence="2 3">
    <name type="scientific">Silvibacterium bohemicum</name>
    <dbReference type="NCBI Taxonomy" id="1577686"/>
    <lineage>
        <taxon>Bacteria</taxon>
        <taxon>Pseudomonadati</taxon>
        <taxon>Acidobacteriota</taxon>
        <taxon>Terriglobia</taxon>
        <taxon>Terriglobales</taxon>
        <taxon>Acidobacteriaceae</taxon>
        <taxon>Silvibacterium</taxon>
    </lineage>
</organism>
<accession>A0A841JVV7</accession>
<keyword evidence="1" id="KW-1133">Transmembrane helix</keyword>
<evidence type="ECO:0000256" key="1">
    <source>
        <dbReference type="SAM" id="Phobius"/>
    </source>
</evidence>
<dbReference type="EMBL" id="JACHEK010000007">
    <property type="protein sequence ID" value="MBB6145486.1"/>
    <property type="molecule type" value="Genomic_DNA"/>
</dbReference>
<dbReference type="Proteomes" id="UP000538666">
    <property type="component" value="Unassembled WGS sequence"/>
</dbReference>
<feature type="transmembrane region" description="Helical" evidence="1">
    <location>
        <begin position="52"/>
        <end position="74"/>
    </location>
</feature>
<proteinExistence type="predicted"/>
<feature type="transmembrane region" description="Helical" evidence="1">
    <location>
        <begin position="21"/>
        <end position="46"/>
    </location>
</feature>
<reference evidence="2 3" key="1">
    <citation type="submission" date="2020-08" db="EMBL/GenBank/DDBJ databases">
        <title>Genomic Encyclopedia of Type Strains, Phase IV (KMG-IV): sequencing the most valuable type-strain genomes for metagenomic binning, comparative biology and taxonomic classification.</title>
        <authorList>
            <person name="Goeker M."/>
        </authorList>
    </citation>
    <scope>NUCLEOTIDE SEQUENCE [LARGE SCALE GENOMIC DNA]</scope>
    <source>
        <strain evidence="2 3">DSM 103733</strain>
    </source>
</reference>
<keyword evidence="1" id="KW-0812">Transmembrane</keyword>
<protein>
    <submittedName>
        <fullName evidence="2">Uncharacterized protein</fullName>
    </submittedName>
</protein>
<name>A0A841JVV7_9BACT</name>
<gene>
    <name evidence="2" type="ORF">HNQ77_003447</name>
</gene>
<comment type="caution">
    <text evidence="2">The sequence shown here is derived from an EMBL/GenBank/DDBJ whole genome shotgun (WGS) entry which is preliminary data.</text>
</comment>
<evidence type="ECO:0000313" key="2">
    <source>
        <dbReference type="EMBL" id="MBB6145486.1"/>
    </source>
</evidence>
<dbReference type="OrthoDB" id="122635at2"/>
<dbReference type="RefSeq" id="WP_050060565.1">
    <property type="nucleotide sequence ID" value="NZ_JACHEK010000007.1"/>
</dbReference>